<evidence type="ECO:0000256" key="3">
    <source>
        <dbReference type="ARBA" id="ARBA00023125"/>
    </source>
</evidence>
<evidence type="ECO:0000256" key="4">
    <source>
        <dbReference type="ARBA" id="ARBA00023163"/>
    </source>
</evidence>
<comment type="subcellular location">
    <subcellularLocation>
        <location evidence="1">Nucleus</location>
    </subcellularLocation>
</comment>
<dbReference type="SMART" id="SM00774">
    <property type="entry name" value="WRKY"/>
    <property type="match status" value="1"/>
</dbReference>
<dbReference type="GeneID" id="120110172"/>
<dbReference type="Pfam" id="PF03106">
    <property type="entry name" value="WRKY"/>
    <property type="match status" value="1"/>
</dbReference>
<dbReference type="Proteomes" id="UP000228380">
    <property type="component" value="Chromosome 3"/>
</dbReference>
<evidence type="ECO:0000259" key="7">
    <source>
        <dbReference type="PROSITE" id="PS50811"/>
    </source>
</evidence>
<dbReference type="InterPro" id="IPR036576">
    <property type="entry name" value="WRKY_dom_sf"/>
</dbReference>
<dbReference type="GO" id="GO:0043565">
    <property type="term" value="F:sequence-specific DNA binding"/>
    <property type="evidence" value="ECO:0007669"/>
    <property type="project" value="InterPro"/>
</dbReference>
<sequence length="282" mass="31323">MLNPEAEKLPTLNHSMAIEELSRGRELTSQLRALVSPMNPANEQVERAGVLFEEVLKSFTLALSVLGPGEKPGKEAVAGGASLPASGGGKKGPGVKRKRVVESRGDQGRRRRCTVSWTTITSMPMADGYQWRKYGQKKIYGSKYQRSYYKCLRRKDQGCQATKQVQQKDDGNPPKFTVTYQMPHTCKNLDITSQVGMDSGLAETSVLDNGSKSLDIQPQQPLQSEILKMEEPEKRLFTDLASMHSPMLFDDMNLIMGMTGLDGWCISNEEAPWFQFPSDARG</sequence>
<dbReference type="InterPro" id="IPR044810">
    <property type="entry name" value="WRKY_plant"/>
</dbReference>
<dbReference type="OrthoDB" id="2021064at2759"/>
<evidence type="ECO:0000256" key="1">
    <source>
        <dbReference type="ARBA" id="ARBA00004123"/>
    </source>
</evidence>
<dbReference type="PROSITE" id="PS50811">
    <property type="entry name" value="WRKY"/>
    <property type="match status" value="1"/>
</dbReference>
<evidence type="ECO:0000256" key="6">
    <source>
        <dbReference type="SAM" id="MobiDB-lite"/>
    </source>
</evidence>
<protein>
    <submittedName>
        <fullName evidence="9 10">Probable WRKY transcription factor 70</fullName>
    </submittedName>
</protein>
<evidence type="ECO:0000313" key="9">
    <source>
        <dbReference type="RefSeq" id="XP_038980286.1"/>
    </source>
</evidence>
<reference evidence="9 10" key="2">
    <citation type="submission" date="2025-04" db="UniProtKB">
        <authorList>
            <consortium name="RefSeq"/>
        </authorList>
    </citation>
    <scope>IDENTIFICATION</scope>
    <source>
        <tissue evidence="9 10">Young leaves</tissue>
    </source>
</reference>
<evidence type="ECO:0000313" key="10">
    <source>
        <dbReference type="RefSeq" id="XP_038980296.1"/>
    </source>
</evidence>
<organism evidence="8 9">
    <name type="scientific">Phoenix dactylifera</name>
    <name type="common">Date palm</name>
    <dbReference type="NCBI Taxonomy" id="42345"/>
    <lineage>
        <taxon>Eukaryota</taxon>
        <taxon>Viridiplantae</taxon>
        <taxon>Streptophyta</taxon>
        <taxon>Embryophyta</taxon>
        <taxon>Tracheophyta</taxon>
        <taxon>Spermatophyta</taxon>
        <taxon>Magnoliopsida</taxon>
        <taxon>Liliopsida</taxon>
        <taxon>Arecaceae</taxon>
        <taxon>Coryphoideae</taxon>
        <taxon>Phoeniceae</taxon>
        <taxon>Phoenix</taxon>
    </lineage>
</organism>
<dbReference type="GO" id="GO:0003700">
    <property type="term" value="F:DNA-binding transcription factor activity"/>
    <property type="evidence" value="ECO:0007669"/>
    <property type="project" value="InterPro"/>
</dbReference>
<keyword evidence="3" id="KW-0238">DNA-binding</keyword>
<evidence type="ECO:0000313" key="8">
    <source>
        <dbReference type="Proteomes" id="UP000228380"/>
    </source>
</evidence>
<dbReference type="KEGG" id="pda:120110172"/>
<evidence type="ECO:0000256" key="2">
    <source>
        <dbReference type="ARBA" id="ARBA00023015"/>
    </source>
</evidence>
<evidence type="ECO:0000256" key="5">
    <source>
        <dbReference type="ARBA" id="ARBA00023242"/>
    </source>
</evidence>
<gene>
    <name evidence="9" type="primary">LOC120110172</name>
    <name evidence="10" type="synonym">LOC103702138</name>
</gene>
<accession>A0A8B9A123</accession>
<feature type="compositionally biased region" description="Low complexity" evidence="6">
    <location>
        <begin position="76"/>
        <end position="85"/>
    </location>
</feature>
<dbReference type="SUPFAM" id="SSF118290">
    <property type="entry name" value="WRKY DNA-binding domain"/>
    <property type="match status" value="1"/>
</dbReference>
<dbReference type="KEGG" id="pda:103702138"/>
<dbReference type="RefSeq" id="XP_038980296.1">
    <property type="nucleotide sequence ID" value="XM_039124368.1"/>
</dbReference>
<dbReference type="RefSeq" id="XP_038980286.1">
    <property type="nucleotide sequence ID" value="XM_039124358.1"/>
</dbReference>
<keyword evidence="5" id="KW-0539">Nucleus</keyword>
<feature type="domain" description="WRKY" evidence="7">
    <location>
        <begin position="127"/>
        <end position="184"/>
    </location>
</feature>
<dbReference type="AlphaFoldDB" id="A0A8B9A123"/>
<feature type="region of interest" description="Disordered" evidence="6">
    <location>
        <begin position="70"/>
        <end position="109"/>
    </location>
</feature>
<keyword evidence="2" id="KW-0805">Transcription regulation</keyword>
<reference evidence="8" key="1">
    <citation type="journal article" date="2019" name="Nat. Commun.">
        <title>Genome-wide association mapping of date palm fruit traits.</title>
        <authorList>
            <person name="Hazzouri K.M."/>
            <person name="Gros-Balthazard M."/>
            <person name="Flowers J.M."/>
            <person name="Copetti D."/>
            <person name="Lemansour A."/>
            <person name="Lebrun M."/>
            <person name="Masmoudi K."/>
            <person name="Ferrand S."/>
            <person name="Dhar M.I."/>
            <person name="Fresquez Z.A."/>
            <person name="Rosas U."/>
            <person name="Zhang J."/>
            <person name="Talag J."/>
            <person name="Lee S."/>
            <person name="Kudrna D."/>
            <person name="Powell R.F."/>
            <person name="Leitch I.J."/>
            <person name="Krueger R.R."/>
            <person name="Wing R.A."/>
            <person name="Amiri K.M.A."/>
            <person name="Purugganan M.D."/>
        </authorList>
    </citation>
    <scope>NUCLEOTIDE SEQUENCE [LARGE SCALE GENOMIC DNA]</scope>
    <source>
        <strain evidence="8">cv. Khalas</strain>
    </source>
</reference>
<keyword evidence="4" id="KW-0804">Transcription</keyword>
<name>A0A8B9A123_PHODC</name>
<keyword evidence="8" id="KW-1185">Reference proteome</keyword>
<dbReference type="InterPro" id="IPR003657">
    <property type="entry name" value="WRKY_dom"/>
</dbReference>
<proteinExistence type="predicted"/>
<dbReference type="Gene3D" id="2.20.25.80">
    <property type="entry name" value="WRKY domain"/>
    <property type="match status" value="1"/>
</dbReference>
<dbReference type="PANTHER" id="PTHR31282">
    <property type="entry name" value="WRKY TRANSCRIPTION FACTOR 21-RELATED"/>
    <property type="match status" value="1"/>
</dbReference>
<dbReference type="GO" id="GO:0005634">
    <property type="term" value="C:nucleus"/>
    <property type="evidence" value="ECO:0007669"/>
    <property type="project" value="UniProtKB-SubCell"/>
</dbReference>